<dbReference type="InterPro" id="IPR001647">
    <property type="entry name" value="HTH_TetR"/>
</dbReference>
<dbReference type="InterPro" id="IPR050624">
    <property type="entry name" value="HTH-type_Tx_Regulator"/>
</dbReference>
<feature type="DNA-binding region" description="H-T-H motif" evidence="2">
    <location>
        <begin position="24"/>
        <end position="43"/>
    </location>
</feature>
<proteinExistence type="predicted"/>
<feature type="domain" description="HTH tetR-type" evidence="3">
    <location>
        <begin position="1"/>
        <end position="61"/>
    </location>
</feature>
<dbReference type="AlphaFoldDB" id="A0A948W7L2"/>
<dbReference type="GO" id="GO:0003677">
    <property type="term" value="F:DNA binding"/>
    <property type="evidence" value="ECO:0007669"/>
    <property type="project" value="UniProtKB-UniRule"/>
</dbReference>
<protein>
    <submittedName>
        <fullName evidence="4">TetR/AcrR family transcriptional regulator</fullName>
    </submittedName>
</protein>
<dbReference type="SUPFAM" id="SSF48498">
    <property type="entry name" value="Tetracyclin repressor-like, C-terminal domain"/>
    <property type="match status" value="1"/>
</dbReference>
<dbReference type="PRINTS" id="PR00455">
    <property type="entry name" value="HTHTETR"/>
</dbReference>
<name>A0A948W7L2_UNCEI</name>
<sequence length="191" mass="21908">MDKKKQILEAAQSLFARFGLKKVTTDDIARKASVSKATVYKYYSNKDEILADVVQLETEFLLLKIRNAVELETTALKKLRAYLLTKALFIRDLTNLYKVTRFSEDGFWPHIRDARVTCIIEENKILQSILKGGIETNELNVPRVDLTAHVLVISFRSLEFPWALEGSDLSIEEHIDQLLQVIYYGIENKAS</sequence>
<dbReference type="Gene3D" id="1.10.357.10">
    <property type="entry name" value="Tetracycline Repressor, domain 2"/>
    <property type="match status" value="1"/>
</dbReference>
<evidence type="ECO:0000313" key="4">
    <source>
        <dbReference type="EMBL" id="MBU2691751.1"/>
    </source>
</evidence>
<dbReference type="Gene3D" id="1.10.10.60">
    <property type="entry name" value="Homeodomain-like"/>
    <property type="match status" value="1"/>
</dbReference>
<evidence type="ECO:0000259" key="3">
    <source>
        <dbReference type="PROSITE" id="PS50977"/>
    </source>
</evidence>
<comment type="caution">
    <text evidence="4">The sequence shown here is derived from an EMBL/GenBank/DDBJ whole genome shotgun (WGS) entry which is preliminary data.</text>
</comment>
<gene>
    <name evidence="4" type="ORF">KJ970_12565</name>
</gene>
<evidence type="ECO:0000313" key="5">
    <source>
        <dbReference type="Proteomes" id="UP000777784"/>
    </source>
</evidence>
<organism evidence="4 5">
    <name type="scientific">Eiseniibacteriota bacterium</name>
    <dbReference type="NCBI Taxonomy" id="2212470"/>
    <lineage>
        <taxon>Bacteria</taxon>
        <taxon>Candidatus Eiseniibacteriota</taxon>
    </lineage>
</organism>
<evidence type="ECO:0000256" key="1">
    <source>
        <dbReference type="ARBA" id="ARBA00023125"/>
    </source>
</evidence>
<dbReference type="SUPFAM" id="SSF46689">
    <property type="entry name" value="Homeodomain-like"/>
    <property type="match status" value="1"/>
</dbReference>
<accession>A0A948W7L2</accession>
<dbReference type="EMBL" id="JAHJDP010000074">
    <property type="protein sequence ID" value="MBU2691751.1"/>
    <property type="molecule type" value="Genomic_DNA"/>
</dbReference>
<keyword evidence="1 2" id="KW-0238">DNA-binding</keyword>
<dbReference type="InterPro" id="IPR036271">
    <property type="entry name" value="Tet_transcr_reg_TetR-rel_C_sf"/>
</dbReference>
<dbReference type="Proteomes" id="UP000777784">
    <property type="component" value="Unassembled WGS sequence"/>
</dbReference>
<dbReference type="PANTHER" id="PTHR43479:SF11">
    <property type="entry name" value="ACREF_ENVCD OPERON REPRESSOR-RELATED"/>
    <property type="match status" value="1"/>
</dbReference>
<dbReference type="InterPro" id="IPR009057">
    <property type="entry name" value="Homeodomain-like_sf"/>
</dbReference>
<dbReference type="PROSITE" id="PS50977">
    <property type="entry name" value="HTH_TETR_2"/>
    <property type="match status" value="1"/>
</dbReference>
<dbReference type="PANTHER" id="PTHR43479">
    <property type="entry name" value="ACREF/ENVCD OPERON REPRESSOR-RELATED"/>
    <property type="match status" value="1"/>
</dbReference>
<evidence type="ECO:0000256" key="2">
    <source>
        <dbReference type="PROSITE-ProRule" id="PRU00335"/>
    </source>
</evidence>
<reference evidence="4" key="1">
    <citation type="submission" date="2021-05" db="EMBL/GenBank/DDBJ databases">
        <title>Energy efficiency and biological interactions define the core microbiome of deep oligotrophic groundwater.</title>
        <authorList>
            <person name="Mehrshad M."/>
            <person name="Lopez-Fernandez M."/>
            <person name="Bell E."/>
            <person name="Bernier-Latmani R."/>
            <person name="Bertilsson S."/>
            <person name="Dopson M."/>
        </authorList>
    </citation>
    <scope>NUCLEOTIDE SEQUENCE</scope>
    <source>
        <strain evidence="4">Modern_marine.mb.64</strain>
    </source>
</reference>
<dbReference type="Pfam" id="PF00440">
    <property type="entry name" value="TetR_N"/>
    <property type="match status" value="1"/>
</dbReference>